<keyword evidence="5 7" id="KW-0472">Membrane</keyword>
<comment type="similarity">
    <text evidence="2">Belongs to the ADIPOR family.</text>
</comment>
<evidence type="ECO:0000313" key="9">
    <source>
        <dbReference type="Proteomes" id="UP000276776"/>
    </source>
</evidence>
<dbReference type="GO" id="GO:0038023">
    <property type="term" value="F:signaling receptor activity"/>
    <property type="evidence" value="ECO:0007669"/>
    <property type="project" value="TreeGrafter"/>
</dbReference>
<keyword evidence="6" id="KW-0479">Metal-binding</keyword>
<evidence type="ECO:0000256" key="5">
    <source>
        <dbReference type="ARBA" id="ARBA00023136"/>
    </source>
</evidence>
<dbReference type="GO" id="GO:0016020">
    <property type="term" value="C:membrane"/>
    <property type="evidence" value="ECO:0007669"/>
    <property type="project" value="UniProtKB-SubCell"/>
</dbReference>
<keyword evidence="3 7" id="KW-0812">Transmembrane</keyword>
<protein>
    <submittedName>
        <fullName evidence="10">Progestin and adipoQ receptor family member 3</fullName>
    </submittedName>
</protein>
<reference evidence="8 9" key="2">
    <citation type="submission" date="2018-11" db="EMBL/GenBank/DDBJ databases">
        <authorList>
            <consortium name="Pathogen Informatics"/>
        </authorList>
    </citation>
    <scope>NUCLEOTIDE SEQUENCE [LARGE SCALE GENOMIC DNA]</scope>
</reference>
<feature type="transmembrane region" description="Helical" evidence="7">
    <location>
        <begin position="192"/>
        <end position="214"/>
    </location>
</feature>
<evidence type="ECO:0000256" key="1">
    <source>
        <dbReference type="ARBA" id="ARBA00004141"/>
    </source>
</evidence>
<dbReference type="InterPro" id="IPR004254">
    <property type="entry name" value="AdipoR/HlyIII-related"/>
</dbReference>
<dbReference type="Pfam" id="PF03006">
    <property type="entry name" value="HlyIII"/>
    <property type="match status" value="1"/>
</dbReference>
<reference evidence="10" key="1">
    <citation type="submission" date="2017-02" db="UniProtKB">
        <authorList>
            <consortium name="WormBaseParasite"/>
        </authorList>
    </citation>
    <scope>IDENTIFICATION</scope>
</reference>
<evidence type="ECO:0000256" key="3">
    <source>
        <dbReference type="ARBA" id="ARBA00022692"/>
    </source>
</evidence>
<keyword evidence="6" id="KW-0862">Zinc</keyword>
<gene>
    <name evidence="8" type="ORF">TCLT_LOCUS4202</name>
</gene>
<evidence type="ECO:0000313" key="8">
    <source>
        <dbReference type="EMBL" id="VDN01276.1"/>
    </source>
</evidence>
<dbReference type="Proteomes" id="UP000276776">
    <property type="component" value="Unassembled WGS sequence"/>
</dbReference>
<evidence type="ECO:0000256" key="2">
    <source>
        <dbReference type="ARBA" id="ARBA00007018"/>
    </source>
</evidence>
<name>A0A0N5CV85_THECL</name>
<feature type="binding site" evidence="6">
    <location>
        <position position="113"/>
    </location>
    <ligand>
        <name>Zn(2+)</name>
        <dbReference type="ChEBI" id="CHEBI:29105"/>
    </ligand>
</feature>
<dbReference type="OMA" id="HSQPCPD"/>
<dbReference type="EMBL" id="UYYF01004279">
    <property type="protein sequence ID" value="VDN01276.1"/>
    <property type="molecule type" value="Genomic_DNA"/>
</dbReference>
<evidence type="ECO:0000313" key="10">
    <source>
        <dbReference type="WBParaSite" id="TCLT_0000421301-mRNA-1"/>
    </source>
</evidence>
<feature type="binding site" evidence="6">
    <location>
        <position position="264"/>
    </location>
    <ligand>
        <name>Zn(2+)</name>
        <dbReference type="ChEBI" id="CHEBI:29105"/>
    </ligand>
</feature>
<feature type="binding site" evidence="6">
    <location>
        <position position="268"/>
    </location>
    <ligand>
        <name>Zn(2+)</name>
        <dbReference type="ChEBI" id="CHEBI:29105"/>
    </ligand>
</feature>
<dbReference type="WBParaSite" id="TCLT_0000421301-mRNA-1">
    <property type="protein sequence ID" value="TCLT_0000421301-mRNA-1"/>
    <property type="gene ID" value="TCLT_0000421301"/>
</dbReference>
<organism evidence="10">
    <name type="scientific">Thelazia callipaeda</name>
    <name type="common">Oriental eyeworm</name>
    <name type="synonym">Parasitic nematode</name>
    <dbReference type="NCBI Taxonomy" id="103827"/>
    <lineage>
        <taxon>Eukaryota</taxon>
        <taxon>Metazoa</taxon>
        <taxon>Ecdysozoa</taxon>
        <taxon>Nematoda</taxon>
        <taxon>Chromadorea</taxon>
        <taxon>Rhabditida</taxon>
        <taxon>Spirurina</taxon>
        <taxon>Spiruromorpha</taxon>
        <taxon>Thelazioidea</taxon>
        <taxon>Thelaziidae</taxon>
        <taxon>Thelazia</taxon>
    </lineage>
</organism>
<evidence type="ECO:0000256" key="7">
    <source>
        <dbReference type="SAM" id="Phobius"/>
    </source>
</evidence>
<evidence type="ECO:0000256" key="6">
    <source>
        <dbReference type="PIRSR" id="PIRSR604254-1"/>
    </source>
</evidence>
<dbReference type="OrthoDB" id="529367at2759"/>
<dbReference type="AlphaFoldDB" id="A0A0N5CV85"/>
<feature type="transmembrane region" description="Helical" evidence="7">
    <location>
        <begin position="127"/>
        <end position="150"/>
    </location>
</feature>
<evidence type="ECO:0000256" key="4">
    <source>
        <dbReference type="ARBA" id="ARBA00022989"/>
    </source>
</evidence>
<accession>A0A0N5CV85</accession>
<feature type="transmembrane region" description="Helical" evidence="7">
    <location>
        <begin position="226"/>
        <end position="245"/>
    </location>
</feature>
<dbReference type="PANTHER" id="PTHR20855:SF15">
    <property type="entry name" value="PROGESTIN AND ADIPOQ RECEPTOR FAMILY MEMBER 3"/>
    <property type="match status" value="1"/>
</dbReference>
<keyword evidence="4 7" id="KW-1133">Transmembrane helix</keyword>
<feature type="transmembrane region" description="Helical" evidence="7">
    <location>
        <begin position="162"/>
        <end position="180"/>
    </location>
</feature>
<dbReference type="STRING" id="103827.A0A0N5CV85"/>
<dbReference type="GO" id="GO:0046872">
    <property type="term" value="F:metal ion binding"/>
    <property type="evidence" value="ECO:0007669"/>
    <property type="project" value="UniProtKB-KW"/>
</dbReference>
<keyword evidence="9" id="KW-1185">Reference proteome</keyword>
<sequence length="307" mass="35762">MTDTSTKCKAQISHKLLQKRDLEPCFWINEHVYTGYRPTNLPPLQYVKWIFQWNNETINIWTHLIGFIYFTWSQYNANFNILPSANAYLLDHVIITICIFGLQICMLLSSLYHIFGCISAEQRYFLLRMDVFGISLGLISIYVMGIYSAFLCFEVWQKSYSAFLLGLSLIMIYLPWNINVASMSLIGSQFSYAHLTYFIIVTLSLAPMIHWIVLHGGFTSTHVLQWLPNLLILYVLAGSAFIFHISMIPERFKHGTFDFIACSHQWWHVIILLAMRFWQNSSLEYLALHRAYPDYCSTLCPLSNVTK</sequence>
<dbReference type="PANTHER" id="PTHR20855">
    <property type="entry name" value="ADIPOR/PROGESTIN RECEPTOR-RELATED"/>
    <property type="match status" value="1"/>
</dbReference>
<proteinExistence type="inferred from homology"/>
<feature type="transmembrane region" description="Helical" evidence="7">
    <location>
        <begin position="87"/>
        <end position="115"/>
    </location>
</feature>
<comment type="subcellular location">
    <subcellularLocation>
        <location evidence="1">Membrane</location>
        <topology evidence="1">Multi-pass membrane protein</topology>
    </subcellularLocation>
</comment>